<dbReference type="RefSeq" id="WP_151058158.1">
    <property type="nucleotide sequence ID" value="NZ_CP044222.1"/>
</dbReference>
<dbReference type="InterPro" id="IPR007435">
    <property type="entry name" value="DUF484"/>
</dbReference>
<dbReference type="AlphaFoldDB" id="A0A5J6LHI2"/>
<dbReference type="EMBL" id="CP044222">
    <property type="protein sequence ID" value="QEW08087.1"/>
    <property type="molecule type" value="Genomic_DNA"/>
</dbReference>
<sequence>MTQQATDKQIVTDAPADSISTAQVADYLASHPDFFDQHAWLLEKLYVPHQRGTTVSLVERQTSLLRERNQLLHGHLSELIEIARHNDVQFDKTKRMVLSLLEAQTLDDVAIAIEESLCQDFYGDDARLILFSDVTFDVNSLRILTKSDCSIVQPLIETSLPSCGQLSEAMNRFLFQENAARIQSAAVVPLVKGETLGLLAIGSFDPDYFQSSQGTLFLSYVGEVLSRIVTHILHQPRT</sequence>
<name>A0A5J6LHI2_9GAMM</name>
<protein>
    <submittedName>
        <fullName evidence="1">DUF484 family protein</fullName>
    </submittedName>
</protein>
<gene>
    <name evidence="1" type="ORF">F5I99_17180</name>
</gene>
<dbReference type="PANTHER" id="PTHR38765">
    <property type="entry name" value="DUF484 DOMAIN-CONTAINING PROTEIN"/>
    <property type="match status" value="1"/>
</dbReference>
<organism evidence="1 2">
    <name type="scientific">Nitrincola iocasae</name>
    <dbReference type="NCBI Taxonomy" id="2614693"/>
    <lineage>
        <taxon>Bacteria</taxon>
        <taxon>Pseudomonadati</taxon>
        <taxon>Pseudomonadota</taxon>
        <taxon>Gammaproteobacteria</taxon>
        <taxon>Oceanospirillales</taxon>
        <taxon>Oceanospirillaceae</taxon>
        <taxon>Nitrincola</taxon>
    </lineage>
</organism>
<proteinExistence type="predicted"/>
<evidence type="ECO:0000313" key="2">
    <source>
        <dbReference type="Proteomes" id="UP000325606"/>
    </source>
</evidence>
<dbReference type="Proteomes" id="UP000325606">
    <property type="component" value="Chromosome"/>
</dbReference>
<dbReference type="PANTHER" id="PTHR38765:SF1">
    <property type="entry name" value="DUF484 DOMAIN-CONTAINING PROTEIN"/>
    <property type="match status" value="1"/>
</dbReference>
<dbReference type="InterPro" id="IPR029016">
    <property type="entry name" value="GAF-like_dom_sf"/>
</dbReference>
<dbReference type="Gene3D" id="3.30.450.40">
    <property type="match status" value="1"/>
</dbReference>
<dbReference type="Pfam" id="PF04340">
    <property type="entry name" value="DUF484"/>
    <property type="match status" value="1"/>
</dbReference>
<evidence type="ECO:0000313" key="1">
    <source>
        <dbReference type="EMBL" id="QEW08087.1"/>
    </source>
</evidence>
<keyword evidence="2" id="KW-1185">Reference proteome</keyword>
<accession>A0A5J6LHI2</accession>
<dbReference type="KEGG" id="nik:F5I99_17180"/>
<reference evidence="1 2" key="1">
    <citation type="submission" date="2019-09" db="EMBL/GenBank/DDBJ databases">
        <title>Nitrincola iocasae sp. nov., a bacterium isolated from the sediment collected at a cold seep field in South China Sea.</title>
        <authorList>
            <person name="Zhang H."/>
            <person name="Wang H."/>
            <person name="Li C."/>
        </authorList>
    </citation>
    <scope>NUCLEOTIDE SEQUENCE [LARGE SCALE GENOMIC DNA]</scope>
    <source>
        <strain evidence="1 2">KXZD1103</strain>
    </source>
</reference>